<keyword evidence="5" id="KW-0732">Signal</keyword>
<comment type="subcellular location">
    <subcellularLocation>
        <location evidence="1">Membrane</location>
        <topology evidence="1">Single-pass membrane protein</topology>
    </subcellularLocation>
</comment>
<feature type="domain" description="TonB C-terminal" evidence="6">
    <location>
        <begin position="27"/>
        <end position="91"/>
    </location>
</feature>
<evidence type="ECO:0000259" key="6">
    <source>
        <dbReference type="Pfam" id="PF03544"/>
    </source>
</evidence>
<dbReference type="SUPFAM" id="SSF74653">
    <property type="entry name" value="TolA/TonB C-terminal domain"/>
    <property type="match status" value="1"/>
</dbReference>
<dbReference type="EMBL" id="BSOY01000117">
    <property type="protein sequence ID" value="GLS02809.1"/>
    <property type="molecule type" value="Genomic_DNA"/>
</dbReference>
<gene>
    <name evidence="7" type="ORF">GCM10007859_28430</name>
</gene>
<dbReference type="InterPro" id="IPR037682">
    <property type="entry name" value="TonB_C"/>
</dbReference>
<organism evidence="7 8">
    <name type="scientific">Brevundimonas denitrificans</name>
    <dbReference type="NCBI Taxonomy" id="1443434"/>
    <lineage>
        <taxon>Bacteria</taxon>
        <taxon>Pseudomonadati</taxon>
        <taxon>Pseudomonadota</taxon>
        <taxon>Alphaproteobacteria</taxon>
        <taxon>Caulobacterales</taxon>
        <taxon>Caulobacteraceae</taxon>
        <taxon>Brevundimonas</taxon>
    </lineage>
</organism>
<feature type="signal peptide" evidence="5">
    <location>
        <begin position="1"/>
        <end position="25"/>
    </location>
</feature>
<dbReference type="NCBIfam" id="TIGR01352">
    <property type="entry name" value="tonB_Cterm"/>
    <property type="match status" value="1"/>
</dbReference>
<accession>A0ABQ6BMX8</accession>
<protein>
    <recommendedName>
        <fullName evidence="6">TonB C-terminal domain-containing protein</fullName>
    </recommendedName>
</protein>
<keyword evidence="3" id="KW-1133">Transmembrane helix</keyword>
<name>A0ABQ6BMX8_9CAUL</name>
<keyword evidence="8" id="KW-1185">Reference proteome</keyword>
<evidence type="ECO:0000256" key="3">
    <source>
        <dbReference type="ARBA" id="ARBA00022989"/>
    </source>
</evidence>
<comment type="caution">
    <text evidence="7">The sequence shown here is derived from an EMBL/GenBank/DDBJ whole genome shotgun (WGS) entry which is preliminary data.</text>
</comment>
<evidence type="ECO:0000313" key="8">
    <source>
        <dbReference type="Proteomes" id="UP001156921"/>
    </source>
</evidence>
<sequence>MRRLVLGLFALCAGCTSVGAPVALAEGQGVVRVQCVAQADGRLTDCKILSERPAGQWFGEAALRAAGQARLGPDALRGEGAKIEYNVRFRLDEPAALDLQPPRA</sequence>
<dbReference type="Pfam" id="PF03544">
    <property type="entry name" value="TonB_C"/>
    <property type="match status" value="1"/>
</dbReference>
<keyword evidence="2" id="KW-0812">Transmembrane</keyword>
<evidence type="ECO:0000256" key="5">
    <source>
        <dbReference type="SAM" id="SignalP"/>
    </source>
</evidence>
<feature type="chain" id="PRO_5045395401" description="TonB C-terminal domain-containing protein" evidence="5">
    <location>
        <begin position="26"/>
        <end position="104"/>
    </location>
</feature>
<dbReference type="InterPro" id="IPR006260">
    <property type="entry name" value="TonB/TolA_C"/>
</dbReference>
<dbReference type="RefSeq" id="WP_431307607.1">
    <property type="nucleotide sequence ID" value="NZ_BSOY01000117.1"/>
</dbReference>
<dbReference type="Gene3D" id="3.30.1150.10">
    <property type="match status" value="1"/>
</dbReference>
<evidence type="ECO:0000313" key="7">
    <source>
        <dbReference type="EMBL" id="GLS02809.1"/>
    </source>
</evidence>
<evidence type="ECO:0000256" key="2">
    <source>
        <dbReference type="ARBA" id="ARBA00022692"/>
    </source>
</evidence>
<evidence type="ECO:0000256" key="4">
    <source>
        <dbReference type="ARBA" id="ARBA00023136"/>
    </source>
</evidence>
<proteinExistence type="predicted"/>
<evidence type="ECO:0000256" key="1">
    <source>
        <dbReference type="ARBA" id="ARBA00004167"/>
    </source>
</evidence>
<reference evidence="8" key="1">
    <citation type="journal article" date="2019" name="Int. J. Syst. Evol. Microbiol.">
        <title>The Global Catalogue of Microorganisms (GCM) 10K type strain sequencing project: providing services to taxonomists for standard genome sequencing and annotation.</title>
        <authorList>
            <consortium name="The Broad Institute Genomics Platform"/>
            <consortium name="The Broad Institute Genome Sequencing Center for Infectious Disease"/>
            <person name="Wu L."/>
            <person name="Ma J."/>
        </authorList>
    </citation>
    <scope>NUCLEOTIDE SEQUENCE [LARGE SCALE GENOMIC DNA]</scope>
    <source>
        <strain evidence="8">NBRC 110107</strain>
    </source>
</reference>
<keyword evidence="4" id="KW-0472">Membrane</keyword>
<dbReference type="Proteomes" id="UP001156921">
    <property type="component" value="Unassembled WGS sequence"/>
</dbReference>